<accession>A0ACC3CIV7</accession>
<comment type="caution">
    <text evidence="1">The sequence shown here is derived from an EMBL/GenBank/DDBJ whole genome shotgun (WGS) entry which is preliminary data.</text>
</comment>
<name>A0ACC3CIV7_PYRYE</name>
<protein>
    <submittedName>
        <fullName evidence="1">Uncharacterized protein</fullName>
    </submittedName>
</protein>
<reference evidence="1" key="1">
    <citation type="submission" date="2019-11" db="EMBL/GenBank/DDBJ databases">
        <title>Nori genome reveals adaptations in red seaweeds to the harsh intertidal environment.</title>
        <authorList>
            <person name="Wang D."/>
            <person name="Mao Y."/>
        </authorList>
    </citation>
    <scope>NUCLEOTIDE SEQUENCE</scope>
    <source>
        <tissue evidence="1">Gametophyte</tissue>
    </source>
</reference>
<sequence>MFNITQGLCGLARALQWLVAVRLIVVHRHVPMWWTGRSGSWLSLTRLLEPVPLLHDASRKTSQDATDVDVEGATSAVLVTLTLPVLLLAMWASRYVVIAGSGAGSNNEAKESL</sequence>
<organism evidence="1 2">
    <name type="scientific">Pyropia yezoensis</name>
    <name type="common">Susabi-nori</name>
    <name type="synonym">Porphyra yezoensis</name>
    <dbReference type="NCBI Taxonomy" id="2788"/>
    <lineage>
        <taxon>Eukaryota</taxon>
        <taxon>Rhodophyta</taxon>
        <taxon>Bangiophyceae</taxon>
        <taxon>Bangiales</taxon>
        <taxon>Bangiaceae</taxon>
        <taxon>Pyropia</taxon>
    </lineage>
</organism>
<gene>
    <name evidence="1" type="ORF">I4F81_012268</name>
</gene>
<keyword evidence="2" id="KW-1185">Reference proteome</keyword>
<evidence type="ECO:0000313" key="1">
    <source>
        <dbReference type="EMBL" id="KAK1869803.1"/>
    </source>
</evidence>
<evidence type="ECO:0000313" key="2">
    <source>
        <dbReference type="Proteomes" id="UP000798662"/>
    </source>
</evidence>
<dbReference type="Proteomes" id="UP000798662">
    <property type="component" value="Chromosome 3"/>
</dbReference>
<proteinExistence type="predicted"/>
<dbReference type="EMBL" id="CM020620">
    <property type="protein sequence ID" value="KAK1869803.1"/>
    <property type="molecule type" value="Genomic_DNA"/>
</dbReference>